<proteinExistence type="inferred from homology"/>
<dbReference type="PROSITE" id="PS50005">
    <property type="entry name" value="TPR"/>
    <property type="match status" value="3"/>
</dbReference>
<accession>A0A1M5A632</accession>
<keyword evidence="7" id="KW-0175">Coiled coil</keyword>
<feature type="repeat" description="TPR" evidence="6">
    <location>
        <begin position="183"/>
        <end position="216"/>
    </location>
</feature>
<keyword evidence="2" id="KW-0963">Cytoplasm</keyword>
<comment type="similarity">
    <text evidence="5">Belongs to the Rap family.</text>
</comment>
<dbReference type="SUPFAM" id="SSF48452">
    <property type="entry name" value="TPR-like"/>
    <property type="match status" value="1"/>
</dbReference>
<dbReference type="Gene3D" id="1.25.40.10">
    <property type="entry name" value="Tetratricopeptide repeat domain"/>
    <property type="match status" value="2"/>
</dbReference>
<dbReference type="InterPro" id="IPR019734">
    <property type="entry name" value="TPR_rpt"/>
</dbReference>
<evidence type="ECO:0000256" key="3">
    <source>
        <dbReference type="ARBA" id="ARBA00022737"/>
    </source>
</evidence>
<name>A0A1M5A632_9BACE</name>
<dbReference type="STRING" id="1297750.SAMN05444405_106162"/>
<feature type="transmembrane region" description="Helical" evidence="8">
    <location>
        <begin position="365"/>
        <end position="388"/>
    </location>
</feature>
<comment type="subcellular location">
    <subcellularLocation>
        <location evidence="1">Cytoplasm</location>
    </subcellularLocation>
</comment>
<dbReference type="EMBL" id="FQTV01000006">
    <property type="protein sequence ID" value="SHF25789.1"/>
    <property type="molecule type" value="Genomic_DNA"/>
</dbReference>
<keyword evidence="10" id="KW-1185">Reference proteome</keyword>
<evidence type="ECO:0000256" key="7">
    <source>
        <dbReference type="SAM" id="Coils"/>
    </source>
</evidence>
<organism evidence="9 10">
    <name type="scientific">Bacteroides luti</name>
    <dbReference type="NCBI Taxonomy" id="1297750"/>
    <lineage>
        <taxon>Bacteria</taxon>
        <taxon>Pseudomonadati</taxon>
        <taxon>Bacteroidota</taxon>
        <taxon>Bacteroidia</taxon>
        <taxon>Bacteroidales</taxon>
        <taxon>Bacteroidaceae</taxon>
        <taxon>Bacteroides</taxon>
    </lineage>
</organism>
<sequence>MRSIIHYIVFMLFIACILSSCRSDRQSDDYLEHAESLLDQYPDSALIFLNKITPKDLSTGEYARYCLLMTQARDKNGLPLTSDSLISVAVEYFNDKKDLDTKAKTYFYAGRVNQDMQNAKQAMEYFLKAADFLEDSKDYKLKYLIYYYLGDLYLNEGLFDSALKSNRQAFYYSQLLNNKGYMAYALRSIAFAYSGKKEHRNALKYYFKVLNILPKSDVSALAILFNEMGIQYNHLKDYSLALKTVNKAISINQDSAKLLYNYFVKAEIYSNTHQYDSASYFYNKTTHSLDLYTKTESYNKLSKLERNRGDINKALFYNDSYLNYRDSIESKLHADMIIKMQNIYQHKKSVEKIQYLTLEKNQQKMVLYLISAISLGILSLLASILLLYRSRKERQTRELELVVQKEKEESQIAKARLQESELVRIRKEKELLEKEMELRTDFFSRLNNITFPFLSVQEGKEGYIRLTQEDWEAIVKNTDAAFDHFSVRLAKSFPELKRDEILFCCLIKMKLGLNTLSSVYNLTKDAISKRKERIKKNKMRIEDGRSLDQFLADF</sequence>
<keyword evidence="8" id="KW-0812">Transmembrane</keyword>
<evidence type="ECO:0000256" key="4">
    <source>
        <dbReference type="ARBA" id="ARBA00022803"/>
    </source>
</evidence>
<feature type="repeat" description="TPR" evidence="6">
    <location>
        <begin position="222"/>
        <end position="255"/>
    </location>
</feature>
<dbReference type="PROSITE" id="PS51257">
    <property type="entry name" value="PROKAR_LIPOPROTEIN"/>
    <property type="match status" value="1"/>
</dbReference>
<dbReference type="AlphaFoldDB" id="A0A1M5A632"/>
<dbReference type="PANTHER" id="PTHR46630:SF1">
    <property type="entry name" value="TETRATRICOPEPTIDE REPEAT PROTEIN 29"/>
    <property type="match status" value="1"/>
</dbReference>
<gene>
    <name evidence="9" type="ORF">SAMN05444405_106162</name>
</gene>
<evidence type="ECO:0000256" key="2">
    <source>
        <dbReference type="ARBA" id="ARBA00022490"/>
    </source>
</evidence>
<dbReference type="InterPro" id="IPR011990">
    <property type="entry name" value="TPR-like_helical_dom_sf"/>
</dbReference>
<evidence type="ECO:0000256" key="8">
    <source>
        <dbReference type="SAM" id="Phobius"/>
    </source>
</evidence>
<evidence type="ECO:0000313" key="10">
    <source>
        <dbReference type="Proteomes" id="UP000184509"/>
    </source>
</evidence>
<keyword evidence="3" id="KW-0677">Repeat</keyword>
<keyword evidence="8" id="KW-0472">Membrane</keyword>
<protein>
    <submittedName>
        <fullName evidence="9">Uncharacterized protein</fullName>
    </submittedName>
</protein>
<keyword evidence="4 6" id="KW-0802">TPR repeat</keyword>
<dbReference type="Proteomes" id="UP000184509">
    <property type="component" value="Unassembled WGS sequence"/>
</dbReference>
<evidence type="ECO:0000256" key="6">
    <source>
        <dbReference type="PROSITE-ProRule" id="PRU00339"/>
    </source>
</evidence>
<dbReference type="GO" id="GO:0005737">
    <property type="term" value="C:cytoplasm"/>
    <property type="evidence" value="ECO:0007669"/>
    <property type="project" value="UniProtKB-SubCell"/>
</dbReference>
<feature type="repeat" description="TPR" evidence="6">
    <location>
        <begin position="103"/>
        <end position="136"/>
    </location>
</feature>
<evidence type="ECO:0000256" key="5">
    <source>
        <dbReference type="ARBA" id="ARBA00038253"/>
    </source>
</evidence>
<dbReference type="InterPro" id="IPR051476">
    <property type="entry name" value="Bac_ResReg_Asp_Phosphatase"/>
</dbReference>
<feature type="coiled-coil region" evidence="7">
    <location>
        <begin position="389"/>
        <end position="435"/>
    </location>
</feature>
<dbReference type="SMART" id="SM00028">
    <property type="entry name" value="TPR"/>
    <property type="match status" value="4"/>
</dbReference>
<keyword evidence="8" id="KW-1133">Transmembrane helix</keyword>
<dbReference type="PANTHER" id="PTHR46630">
    <property type="entry name" value="TETRATRICOPEPTIDE REPEAT PROTEIN 29"/>
    <property type="match status" value="1"/>
</dbReference>
<reference evidence="9 10" key="1">
    <citation type="submission" date="2016-11" db="EMBL/GenBank/DDBJ databases">
        <authorList>
            <person name="Jaros S."/>
            <person name="Januszkiewicz K."/>
            <person name="Wedrychowicz H."/>
        </authorList>
    </citation>
    <scope>NUCLEOTIDE SEQUENCE [LARGE SCALE GENOMIC DNA]</scope>
    <source>
        <strain evidence="9 10">DSM 26991</strain>
    </source>
</reference>
<evidence type="ECO:0000256" key="1">
    <source>
        <dbReference type="ARBA" id="ARBA00004496"/>
    </source>
</evidence>
<evidence type="ECO:0000313" key="9">
    <source>
        <dbReference type="EMBL" id="SHF25789.1"/>
    </source>
</evidence>